<gene>
    <name evidence="1" type="ORF">BXT86_04400</name>
</gene>
<reference evidence="2" key="1">
    <citation type="submission" date="2017-01" db="EMBL/GenBank/DDBJ databases">
        <title>Novel pathways for hydrocarbon cycling and metabolic interdependencies in hydrothermal sediment communities.</title>
        <authorList>
            <person name="Dombrowski N."/>
            <person name="Seitz K."/>
            <person name="Teske A."/>
            <person name="Baker B."/>
        </authorList>
    </citation>
    <scope>NUCLEOTIDE SEQUENCE [LARGE SCALE GENOMIC DNA]</scope>
</reference>
<evidence type="ECO:0000313" key="2">
    <source>
        <dbReference type="Proteomes" id="UP000191663"/>
    </source>
</evidence>
<comment type="caution">
    <text evidence="1">The sequence shown here is derived from an EMBL/GenBank/DDBJ whole genome shotgun (WGS) entry which is preliminary data.</text>
</comment>
<dbReference type="AlphaFoldDB" id="A0A1V4QEN9"/>
<accession>A0A1V4QEN9</accession>
<name>A0A1V4QEN9_UNCW3</name>
<feature type="non-terminal residue" evidence="1">
    <location>
        <position position="1"/>
    </location>
</feature>
<dbReference type="Proteomes" id="UP000191663">
    <property type="component" value="Unassembled WGS sequence"/>
</dbReference>
<evidence type="ECO:0008006" key="3">
    <source>
        <dbReference type="Google" id="ProtNLM"/>
    </source>
</evidence>
<dbReference type="EMBL" id="MUKB01000073">
    <property type="protein sequence ID" value="OPX17819.1"/>
    <property type="molecule type" value="Genomic_DNA"/>
</dbReference>
<protein>
    <recommendedName>
        <fullName evidence="3">Four helix bundle protein</fullName>
    </recommendedName>
</protein>
<organism evidence="1 2">
    <name type="scientific">candidate division WOR-3 bacterium 4484_100</name>
    <dbReference type="NCBI Taxonomy" id="1936077"/>
    <lineage>
        <taxon>Bacteria</taxon>
        <taxon>Bacteria division WOR-3</taxon>
    </lineage>
</organism>
<sequence length="97" mass="11513">ELKDDFDDLIWYHSLIVAKTGRLVSGFADKFFDNEIRKLEEEGTISVINRGIELSRKALHHMLDRLPEHFYTINDLLELLNQLSEQLKKDMRQQNKK</sequence>
<evidence type="ECO:0000313" key="1">
    <source>
        <dbReference type="EMBL" id="OPX17819.1"/>
    </source>
</evidence>
<proteinExistence type="predicted"/>